<gene>
    <name evidence="1" type="ORF">F6453_1417</name>
</gene>
<dbReference type="RefSeq" id="WP_153740407.1">
    <property type="nucleotide sequence ID" value="NZ_WBMP01000005.1"/>
</dbReference>
<dbReference type="SUPFAM" id="SSF52540">
    <property type="entry name" value="P-loop containing nucleoside triphosphate hydrolases"/>
    <property type="match status" value="1"/>
</dbReference>
<dbReference type="EMBL" id="WBMP01000005">
    <property type="protein sequence ID" value="KAE8546171.1"/>
    <property type="molecule type" value="Genomic_DNA"/>
</dbReference>
<evidence type="ECO:0008006" key="3">
    <source>
        <dbReference type="Google" id="ProtNLM"/>
    </source>
</evidence>
<evidence type="ECO:0000313" key="2">
    <source>
        <dbReference type="Proteomes" id="UP000469950"/>
    </source>
</evidence>
<dbReference type="Proteomes" id="UP000469950">
    <property type="component" value="Unassembled WGS sequence"/>
</dbReference>
<dbReference type="Gene3D" id="3.40.50.300">
    <property type="entry name" value="P-loop containing nucleotide triphosphate hydrolases"/>
    <property type="match status" value="1"/>
</dbReference>
<proteinExistence type="predicted"/>
<comment type="caution">
    <text evidence="1">The sequence shown here is derived from an EMBL/GenBank/DDBJ whole genome shotgun (WGS) entry which is preliminary data.</text>
</comment>
<dbReference type="AlphaFoldDB" id="A0A833N8Y2"/>
<accession>A0A833N8Y2</accession>
<organism evidence="1 2">
    <name type="scientific">Marinobacter nauticus</name>
    <name type="common">Marinobacter hydrocarbonoclasticus</name>
    <name type="synonym">Marinobacter aquaeolei</name>
    <dbReference type="NCBI Taxonomy" id="2743"/>
    <lineage>
        <taxon>Bacteria</taxon>
        <taxon>Pseudomonadati</taxon>
        <taxon>Pseudomonadota</taxon>
        <taxon>Gammaproteobacteria</taxon>
        <taxon>Pseudomonadales</taxon>
        <taxon>Marinobacteraceae</taxon>
        <taxon>Marinobacter</taxon>
    </lineage>
</organism>
<sequence length="173" mass="19895">MKLMIMGYARHGKDTVCEILRDEYGFTFASSSYAAAEYAIYPVLKDLLGYQTIEECYNDRHNHRALWFELIKAFNHRDKARLAGLIFEAYDIYAGIRNAEEFHAARRAGLFDYAVWVDASRRLPPETTSSCTVTPGMADYVLDNNGDLGWLQFKVEEMVGRLKARKALDQYEV</sequence>
<protein>
    <recommendedName>
        <fullName evidence="3">Deoxynucleotide monophosphate kinase</fullName>
    </recommendedName>
</protein>
<reference evidence="1 2" key="1">
    <citation type="submission" date="2019-10" db="EMBL/GenBank/DDBJ databases">
        <title>Draft genome sequence of Marinobacter hydrocarbonoclasticus NCT7M from the microbiome of the marine copepod.</title>
        <authorList>
            <person name="Nuttall R."/>
            <person name="Sharma G."/>
            <person name="Moisander P."/>
        </authorList>
    </citation>
    <scope>NUCLEOTIDE SEQUENCE [LARGE SCALE GENOMIC DNA]</scope>
    <source>
        <strain evidence="1 2">NCT7M</strain>
    </source>
</reference>
<evidence type="ECO:0000313" key="1">
    <source>
        <dbReference type="EMBL" id="KAE8546171.1"/>
    </source>
</evidence>
<name>A0A833N8Y2_MARNT</name>
<dbReference type="InterPro" id="IPR027417">
    <property type="entry name" value="P-loop_NTPase"/>
</dbReference>